<dbReference type="KEGG" id="rsa:RSal33209_2138"/>
<evidence type="ECO:0000313" key="2">
    <source>
        <dbReference type="Proteomes" id="UP000002007"/>
    </source>
</evidence>
<dbReference type="AlphaFoldDB" id="A9WST2"/>
<protein>
    <recommendedName>
        <fullName evidence="3">Long-chain-fatty-acid--CoA ligase</fullName>
    </recommendedName>
</protein>
<sequence length="90" mass="9625">MMLSHFSVMVSAMGSLASTDAVSDGGMSIFVAPMFHMAAIAHWTMSLVKDCSLLFVPVFEPNAIVKLIDKHQATDALLVNRPGVSGDFLV</sequence>
<dbReference type="eggNOG" id="COG0318">
    <property type="taxonomic scope" value="Bacteria"/>
</dbReference>
<dbReference type="Proteomes" id="UP000002007">
    <property type="component" value="Chromosome"/>
</dbReference>
<gene>
    <name evidence="1" type="ordered locus">RSal33209_2138</name>
</gene>
<evidence type="ECO:0008006" key="3">
    <source>
        <dbReference type="Google" id="ProtNLM"/>
    </source>
</evidence>
<accession>A9WST2</accession>
<dbReference type="EMBL" id="CP000910">
    <property type="protein sequence ID" value="ABY23870.1"/>
    <property type="molecule type" value="Genomic_DNA"/>
</dbReference>
<dbReference type="SUPFAM" id="SSF56801">
    <property type="entry name" value="Acetyl-CoA synthetase-like"/>
    <property type="match status" value="1"/>
</dbReference>
<keyword evidence="2" id="KW-1185">Reference proteome</keyword>
<name>A9WST2_RENSM</name>
<dbReference type="Gene3D" id="3.40.50.980">
    <property type="match status" value="1"/>
</dbReference>
<dbReference type="HOGENOM" id="CLU_2438655_0_0_11"/>
<proteinExistence type="predicted"/>
<dbReference type="STRING" id="288705.RSal33209_2138"/>
<evidence type="ECO:0000313" key="1">
    <source>
        <dbReference type="EMBL" id="ABY23870.1"/>
    </source>
</evidence>
<reference evidence="2" key="1">
    <citation type="journal article" date="2008" name="J. Bacteriol.">
        <title>Genome sequence of the fish pathogen Renibacterium salmoninarum suggests reductive evolution away from an environmental Arthrobacter ancestor.</title>
        <authorList>
            <person name="Wiens G.D."/>
            <person name="Rockey D.D."/>
            <person name="Wu Z."/>
            <person name="Chang J."/>
            <person name="Levy R."/>
            <person name="Crane S."/>
            <person name="Chen D.S."/>
            <person name="Capri G.R."/>
            <person name="Burnett J.R."/>
            <person name="Sudheesh P.S."/>
            <person name="Schipma M.J."/>
            <person name="Burd H."/>
            <person name="Bhattacharyya A."/>
            <person name="Rhodes L.D."/>
            <person name="Kaul R."/>
            <person name="Strom M.S."/>
        </authorList>
    </citation>
    <scope>NUCLEOTIDE SEQUENCE [LARGE SCALE GENOMIC DNA]</scope>
    <source>
        <strain evidence="2">ATCC 33209 / DSM 20767 / JCM 11484 / NBRC 15589 / NCIMB 2235</strain>
    </source>
</reference>
<organism evidence="1 2">
    <name type="scientific">Renibacterium salmoninarum (strain ATCC 33209 / DSM 20767 / JCM 11484 / NBRC 15589 / NCIMB 2235)</name>
    <dbReference type="NCBI Taxonomy" id="288705"/>
    <lineage>
        <taxon>Bacteria</taxon>
        <taxon>Bacillati</taxon>
        <taxon>Actinomycetota</taxon>
        <taxon>Actinomycetes</taxon>
        <taxon>Micrococcales</taxon>
        <taxon>Micrococcaceae</taxon>
        <taxon>Renibacterium</taxon>
    </lineage>
</organism>